<reference evidence="3 4" key="1">
    <citation type="submission" date="2014-11" db="EMBL/GenBank/DDBJ databases">
        <title>Draft Genome Sequence of Brevibacterium linens AE038-8.</title>
        <authorList>
            <person name="Maizel D."/>
            <person name="Utturkar S.M."/>
            <person name="Brown S.D."/>
            <person name="Ferrero M."/>
            <person name="Rosen B.P."/>
        </authorList>
    </citation>
    <scope>NUCLEOTIDE SEQUENCE [LARGE SCALE GENOMIC DNA]</scope>
    <source>
        <strain evidence="3 4">AE038-8</strain>
    </source>
</reference>
<dbReference type="Proteomes" id="UP000031488">
    <property type="component" value="Unassembled WGS sequence"/>
</dbReference>
<dbReference type="PATRIC" id="fig|1703.6.peg.2204"/>
<evidence type="ECO:0000313" key="4">
    <source>
        <dbReference type="Proteomes" id="UP000031488"/>
    </source>
</evidence>
<gene>
    <name evidence="3" type="ORF">AE0388_2305</name>
</gene>
<comment type="caution">
    <text evidence="3">The sequence shown here is derived from an EMBL/GenBank/DDBJ whole genome shotgun (WGS) entry which is preliminary data.</text>
</comment>
<feature type="domain" description="DUF306" evidence="2">
    <location>
        <begin position="11"/>
        <end position="88"/>
    </location>
</feature>
<evidence type="ECO:0000256" key="1">
    <source>
        <dbReference type="SAM" id="MobiDB-lite"/>
    </source>
</evidence>
<name>A0A0B8ZZ56_BRELN</name>
<dbReference type="AlphaFoldDB" id="A0A0B8ZZ56"/>
<dbReference type="EMBL" id="JTJZ01000020">
    <property type="protein sequence ID" value="KHS51755.1"/>
    <property type="molecule type" value="Genomic_DNA"/>
</dbReference>
<keyword evidence="4" id="KW-1185">Reference proteome</keyword>
<accession>A0A0B8ZZ56</accession>
<protein>
    <recommendedName>
        <fullName evidence="2">DUF306 domain-containing protein</fullName>
    </recommendedName>
</protein>
<evidence type="ECO:0000313" key="3">
    <source>
        <dbReference type="EMBL" id="KHS51755.1"/>
    </source>
</evidence>
<feature type="region of interest" description="Disordered" evidence="1">
    <location>
        <begin position="87"/>
        <end position="106"/>
    </location>
</feature>
<proteinExistence type="predicted"/>
<sequence length="106" mass="11650">MTQEIIGRWAAEENERAFLEFSEDGSLRGSDGANNLVTSWSTEPEGFIIKSAMMTLMAAPGMLTWVPKARRVEPDGDRLQLFDAAGNHLGDLHRQPPGTTHKLGGR</sequence>
<dbReference type="RefSeq" id="WP_052240036.1">
    <property type="nucleotide sequence ID" value="NZ_JBCLTJ010000002.1"/>
</dbReference>
<evidence type="ECO:0000259" key="2">
    <source>
        <dbReference type="Pfam" id="PF03724"/>
    </source>
</evidence>
<dbReference type="Pfam" id="PF03724">
    <property type="entry name" value="META"/>
    <property type="match status" value="1"/>
</dbReference>
<dbReference type="Gene3D" id="2.40.128.270">
    <property type="match status" value="1"/>
</dbReference>
<dbReference type="InterPro" id="IPR005184">
    <property type="entry name" value="DUF306_Meta_HslJ"/>
</dbReference>
<dbReference type="InterPro" id="IPR038670">
    <property type="entry name" value="HslJ-like_sf"/>
</dbReference>
<dbReference type="OrthoDB" id="4990393at2"/>
<organism evidence="3 4">
    <name type="scientific">Brevibacterium linens</name>
    <dbReference type="NCBI Taxonomy" id="1703"/>
    <lineage>
        <taxon>Bacteria</taxon>
        <taxon>Bacillati</taxon>
        <taxon>Actinomycetota</taxon>
        <taxon>Actinomycetes</taxon>
        <taxon>Micrococcales</taxon>
        <taxon>Brevibacteriaceae</taxon>
        <taxon>Brevibacterium</taxon>
    </lineage>
</organism>